<reference evidence="3 4" key="1">
    <citation type="submission" date="2018-10" db="EMBL/GenBank/DDBJ databases">
        <title>Complete genome sequence of Brevundimonas naejangsanensis BRV3.</title>
        <authorList>
            <person name="Berrios L."/>
            <person name="Ely B."/>
        </authorList>
    </citation>
    <scope>NUCLEOTIDE SEQUENCE [LARGE SCALE GENOMIC DNA]</scope>
    <source>
        <strain evidence="3 4">BRV3</strain>
    </source>
</reference>
<dbReference type="OrthoDB" id="9814204at2"/>
<dbReference type="SUPFAM" id="SSF56601">
    <property type="entry name" value="beta-lactamase/transpeptidase-like"/>
    <property type="match status" value="1"/>
</dbReference>
<dbReference type="InterPro" id="IPR001466">
    <property type="entry name" value="Beta-lactam-related"/>
</dbReference>
<dbReference type="InterPro" id="IPR012338">
    <property type="entry name" value="Beta-lactam/transpept-like"/>
</dbReference>
<evidence type="ECO:0000259" key="2">
    <source>
        <dbReference type="Pfam" id="PF00144"/>
    </source>
</evidence>
<dbReference type="Pfam" id="PF00144">
    <property type="entry name" value="Beta-lactamase"/>
    <property type="match status" value="1"/>
</dbReference>
<dbReference type="GO" id="GO:0016787">
    <property type="term" value="F:hydrolase activity"/>
    <property type="evidence" value="ECO:0007669"/>
    <property type="project" value="UniProtKB-KW"/>
</dbReference>
<dbReference type="PANTHER" id="PTHR43283:SF7">
    <property type="entry name" value="BETA-LACTAMASE-RELATED DOMAIN-CONTAINING PROTEIN"/>
    <property type="match status" value="1"/>
</dbReference>
<dbReference type="InterPro" id="IPR050789">
    <property type="entry name" value="Diverse_Enzym_Activities"/>
</dbReference>
<accession>A0A494RFU6</accession>
<feature type="domain" description="Beta-lactamase-related" evidence="2">
    <location>
        <begin position="135"/>
        <end position="420"/>
    </location>
</feature>
<protein>
    <submittedName>
        <fullName evidence="3">Class C beta-lactamase-related serine hydrolase</fullName>
    </submittedName>
</protein>
<keyword evidence="4" id="KW-1185">Reference proteome</keyword>
<feature type="signal peptide" evidence="1">
    <location>
        <begin position="1"/>
        <end position="30"/>
    </location>
</feature>
<keyword evidence="1" id="KW-0732">Signal</keyword>
<dbReference type="EMBL" id="CP032707">
    <property type="protein sequence ID" value="AYG93993.1"/>
    <property type="molecule type" value="Genomic_DNA"/>
</dbReference>
<proteinExistence type="predicted"/>
<organism evidence="3 4">
    <name type="scientific">Brevundimonas naejangsanensis</name>
    <dbReference type="NCBI Taxonomy" id="588932"/>
    <lineage>
        <taxon>Bacteria</taxon>
        <taxon>Pseudomonadati</taxon>
        <taxon>Pseudomonadota</taxon>
        <taxon>Alphaproteobacteria</taxon>
        <taxon>Caulobacterales</taxon>
        <taxon>Caulobacteraceae</taxon>
        <taxon>Brevundimonas</taxon>
    </lineage>
</organism>
<sequence>MVFATKFPGRSLVALAAWAAAVAAPGMAAAQTPTYPDAAASDPVAMGWMQGVPPPPERTIRFEDLSFMQFPQTRWSFSHWRELMPTAEVARGDGAVGALPVRLREDLDTVSFIPLGGGAPMSWRQSLDANYTDGVLVMHRGVVVYERYFGALTPAGQHLAHSVTKSFVGTAAAMLIAEGRLDPEAPVVRYIPELADSGFADATVRQVLDMTTGLAYSEVYTDPASDAFDFIRAAGLMPRPPGYDGPRTTFDYLRTVKKAGRHGQAFAYKSVNTEVVGWLAARVSGQPLAQVLSERFWKPMGMERDAYLHVDSSGAGYAAGGLSLQLRDLGRFCEMMRNGGAFNGRQIVPAGVVADIAAGGDRRAFASAGYSTLPGWSYRNQWWVSHDDHGTFMARGVYGQACYVDPKAEMVIVRFASSPQASNSLLDPLSLPAYRAVAERLMAD</sequence>
<keyword evidence="3" id="KW-0378">Hydrolase</keyword>
<feature type="chain" id="PRO_5019852113" evidence="1">
    <location>
        <begin position="31"/>
        <end position="444"/>
    </location>
</feature>
<name>A0A494RFU6_9CAUL</name>
<dbReference type="PANTHER" id="PTHR43283">
    <property type="entry name" value="BETA-LACTAMASE-RELATED"/>
    <property type="match status" value="1"/>
</dbReference>
<dbReference type="Gene3D" id="3.40.710.10">
    <property type="entry name" value="DD-peptidase/beta-lactamase superfamily"/>
    <property type="match status" value="1"/>
</dbReference>
<evidence type="ECO:0000313" key="3">
    <source>
        <dbReference type="EMBL" id="AYG93993.1"/>
    </source>
</evidence>
<evidence type="ECO:0000256" key="1">
    <source>
        <dbReference type="SAM" id="SignalP"/>
    </source>
</evidence>
<gene>
    <name evidence="3" type="ORF">D8I30_01460</name>
</gene>
<dbReference type="AlphaFoldDB" id="A0A494RFU6"/>
<dbReference type="RefSeq" id="WP_121481153.1">
    <property type="nucleotide sequence ID" value="NZ_CP032707.1"/>
</dbReference>
<evidence type="ECO:0000313" key="4">
    <source>
        <dbReference type="Proteomes" id="UP000276984"/>
    </source>
</evidence>
<dbReference type="Proteomes" id="UP000276984">
    <property type="component" value="Chromosome"/>
</dbReference>